<dbReference type="EMBL" id="JADMKS010000009">
    <property type="protein sequence ID" value="MBF6639141.1"/>
    <property type="molecule type" value="Genomic_DNA"/>
</dbReference>
<dbReference type="AlphaFoldDB" id="A0AA40X5Q0"/>
<dbReference type="Proteomes" id="UP000705283">
    <property type="component" value="Unassembled WGS sequence"/>
</dbReference>
<dbReference type="RefSeq" id="WP_194978711.1">
    <property type="nucleotide sequence ID" value="NZ_JADMKS010000009.1"/>
</dbReference>
<comment type="caution">
    <text evidence="1">The sequence shown here is derived from an EMBL/GenBank/DDBJ whole genome shotgun (WGS) entry which is preliminary data.</text>
</comment>
<proteinExistence type="predicted"/>
<evidence type="ECO:0000313" key="1">
    <source>
        <dbReference type="EMBL" id="MBF6639141.1"/>
    </source>
</evidence>
<organism evidence="1 2">
    <name type="scientific">Rouxiella silvae</name>
    <dbReference type="NCBI Taxonomy" id="1646373"/>
    <lineage>
        <taxon>Bacteria</taxon>
        <taxon>Pseudomonadati</taxon>
        <taxon>Pseudomonadota</taxon>
        <taxon>Gammaproteobacteria</taxon>
        <taxon>Enterobacterales</taxon>
        <taxon>Yersiniaceae</taxon>
        <taxon>Rouxiella</taxon>
    </lineage>
</organism>
<accession>A0AA40X5Q0</accession>
<protein>
    <submittedName>
        <fullName evidence="1">Uncharacterized protein</fullName>
    </submittedName>
</protein>
<gene>
    <name evidence="1" type="ORF">ITX54_20995</name>
</gene>
<sequence>MFSKEKVSDILFANGFELKNQSNIGDSYMFDLGNEWQVSVFCPFVGNVFEGNVDKLNYEAISASLFDSIGTKFKFRNVASLEVKIKKVLRILKENSDDDDILKCEKCGVRYVQPKEPTFGKKWKPFLSCSGMIIKGTGKNKGVLCDGTSKKLPAVVLL</sequence>
<reference evidence="1" key="2">
    <citation type="submission" date="2022-09" db="EMBL/GenBank/DDBJ databases">
        <title>Rouxiella aceris sp. nov., isolated from tree sap and emended description of the genus Rhouxiella.</title>
        <authorList>
            <person name="Kim I.S."/>
        </authorList>
    </citation>
    <scope>NUCLEOTIDE SEQUENCE</scope>
    <source>
        <strain evidence="1">SAP-2</strain>
    </source>
</reference>
<evidence type="ECO:0000313" key="2">
    <source>
        <dbReference type="Proteomes" id="UP000705283"/>
    </source>
</evidence>
<name>A0AA40X5Q0_9GAMM</name>
<reference evidence="1" key="1">
    <citation type="submission" date="2020-11" db="EMBL/GenBank/DDBJ databases">
        <authorList>
            <person name="Lee S.D."/>
        </authorList>
    </citation>
    <scope>NUCLEOTIDE SEQUENCE</scope>
    <source>
        <strain evidence="1">SAP-2</strain>
    </source>
</reference>